<evidence type="ECO:0000256" key="1">
    <source>
        <dbReference type="SAM" id="MobiDB-lite"/>
    </source>
</evidence>
<keyword evidence="4" id="KW-1185">Reference proteome</keyword>
<dbReference type="AlphaFoldDB" id="K5VYP5"/>
<dbReference type="KEGG" id="pco:PHACADRAFT_31552"/>
<gene>
    <name evidence="3" type="ORF">PHACADRAFT_31552</name>
</gene>
<protein>
    <submittedName>
        <fullName evidence="3">Uncharacterized protein</fullName>
    </submittedName>
</protein>
<dbReference type="GeneID" id="18919685"/>
<keyword evidence="2" id="KW-0472">Membrane</keyword>
<evidence type="ECO:0000256" key="2">
    <source>
        <dbReference type="SAM" id="Phobius"/>
    </source>
</evidence>
<name>K5VYP5_PHACS</name>
<proteinExistence type="predicted"/>
<reference evidence="3 4" key="1">
    <citation type="journal article" date="2012" name="BMC Genomics">
        <title>Comparative genomics of the white-rot fungi, Phanerochaete carnosa and P. chrysosporium, to elucidate the genetic basis of the distinct wood types they colonize.</title>
        <authorList>
            <person name="Suzuki H."/>
            <person name="MacDonald J."/>
            <person name="Syed K."/>
            <person name="Salamov A."/>
            <person name="Hori C."/>
            <person name="Aerts A."/>
            <person name="Henrissat B."/>
            <person name="Wiebenga A."/>
            <person name="vanKuyk P.A."/>
            <person name="Barry K."/>
            <person name="Lindquist E."/>
            <person name="LaButti K."/>
            <person name="Lapidus A."/>
            <person name="Lucas S."/>
            <person name="Coutinho P."/>
            <person name="Gong Y."/>
            <person name="Samejima M."/>
            <person name="Mahadevan R."/>
            <person name="Abou-Zaid M."/>
            <person name="de Vries R.P."/>
            <person name="Igarashi K."/>
            <person name="Yadav J.S."/>
            <person name="Grigoriev I.V."/>
            <person name="Master E.R."/>
        </authorList>
    </citation>
    <scope>NUCLEOTIDE SEQUENCE [LARGE SCALE GENOMIC DNA]</scope>
    <source>
        <strain evidence="3 4">HHB-10118-sp</strain>
    </source>
</reference>
<feature type="transmembrane region" description="Helical" evidence="2">
    <location>
        <begin position="114"/>
        <end position="136"/>
    </location>
</feature>
<accession>K5VYP5</accession>
<dbReference type="Proteomes" id="UP000008370">
    <property type="component" value="Unassembled WGS sequence"/>
</dbReference>
<dbReference type="InParanoid" id="K5VYP5"/>
<evidence type="ECO:0000313" key="3">
    <source>
        <dbReference type="EMBL" id="EKM51734.1"/>
    </source>
</evidence>
<evidence type="ECO:0000313" key="4">
    <source>
        <dbReference type="Proteomes" id="UP000008370"/>
    </source>
</evidence>
<keyword evidence="2" id="KW-1133">Transmembrane helix</keyword>
<dbReference type="EMBL" id="JH930476">
    <property type="protein sequence ID" value="EKM51734.1"/>
    <property type="molecule type" value="Genomic_DNA"/>
</dbReference>
<keyword evidence="2" id="KW-0812">Transmembrane</keyword>
<organism evidence="3 4">
    <name type="scientific">Phanerochaete carnosa (strain HHB-10118-sp)</name>
    <name type="common">White-rot fungus</name>
    <name type="synonym">Peniophora carnosa</name>
    <dbReference type="NCBI Taxonomy" id="650164"/>
    <lineage>
        <taxon>Eukaryota</taxon>
        <taxon>Fungi</taxon>
        <taxon>Dikarya</taxon>
        <taxon>Basidiomycota</taxon>
        <taxon>Agaricomycotina</taxon>
        <taxon>Agaricomycetes</taxon>
        <taxon>Polyporales</taxon>
        <taxon>Phanerochaetaceae</taxon>
        <taxon>Phanerochaete</taxon>
    </lineage>
</organism>
<feature type="region of interest" description="Disordered" evidence="1">
    <location>
        <begin position="33"/>
        <end position="64"/>
    </location>
</feature>
<dbReference type="HOGENOM" id="CLU_1008684_0_0_1"/>
<dbReference type="RefSeq" id="XP_007399261.1">
    <property type="nucleotide sequence ID" value="XM_007399199.1"/>
</dbReference>
<sequence>MTLSKNPKLSAMPNIKPYESIVGSHNISVAGYVEDEGPPPLQAADHNTYTSAPSDNGVNGDEMPPSLEPAVPVKDHPTAMVIIDPVSMLTMKDLQDVLLSKDVLFDKSVEVMNLIMASELLCMVACAGVAMCNLYFHKPQIRKVQVVGCQRLRDVPAARGFHTDIARVPCVAAQPRRVRTGHDTERVRRVSDFLKPTGWHSAGRGVVRRARTRTDGHGRTGQTLADRTDMDGTWADKGGRTLLGPSEAYKFDNWRLTFELKLTNIDKLQEDRGSGQ</sequence>
<feature type="compositionally biased region" description="Polar residues" evidence="1">
    <location>
        <begin position="45"/>
        <end position="57"/>
    </location>
</feature>